<evidence type="ECO:0000256" key="1">
    <source>
        <dbReference type="ARBA" id="ARBA00022814"/>
    </source>
</evidence>
<dbReference type="GO" id="GO:0031564">
    <property type="term" value="P:transcription antitermination"/>
    <property type="evidence" value="ECO:0007669"/>
    <property type="project" value="UniProtKB-KW"/>
</dbReference>
<dbReference type="Gene3D" id="3.30.70.940">
    <property type="entry name" value="NusG, N-terminal domain"/>
    <property type="match status" value="1"/>
</dbReference>
<comment type="caution">
    <text evidence="6">The sequence shown here is derived from an EMBL/GenBank/DDBJ whole genome shotgun (WGS) entry which is preliminary data.</text>
</comment>
<dbReference type="InterPro" id="IPR043425">
    <property type="entry name" value="NusG-like"/>
</dbReference>
<dbReference type="GO" id="GO:0006354">
    <property type="term" value="P:DNA-templated transcription elongation"/>
    <property type="evidence" value="ECO:0007669"/>
    <property type="project" value="InterPro"/>
</dbReference>
<accession>A0AAW7JP76</accession>
<evidence type="ECO:0000256" key="4">
    <source>
        <dbReference type="SAM" id="MobiDB-lite"/>
    </source>
</evidence>
<dbReference type="SUPFAM" id="SSF82679">
    <property type="entry name" value="N-utilization substance G protein NusG, N-terminal domain"/>
    <property type="match status" value="1"/>
</dbReference>
<dbReference type="CDD" id="cd06091">
    <property type="entry name" value="KOW_NusG"/>
    <property type="match status" value="1"/>
</dbReference>
<dbReference type="Proteomes" id="UP001168505">
    <property type="component" value="Unassembled WGS sequence"/>
</dbReference>
<dbReference type="InterPro" id="IPR036735">
    <property type="entry name" value="NGN_dom_sf"/>
</dbReference>
<organism evidence="6 7">
    <name type="scientific">Collinsella ihumii</name>
    <dbReference type="NCBI Taxonomy" id="1720204"/>
    <lineage>
        <taxon>Bacteria</taxon>
        <taxon>Bacillati</taxon>
        <taxon>Actinomycetota</taxon>
        <taxon>Coriobacteriia</taxon>
        <taxon>Coriobacteriales</taxon>
        <taxon>Coriobacteriaceae</taxon>
        <taxon>Collinsella</taxon>
    </lineage>
</organism>
<dbReference type="InterPro" id="IPR008991">
    <property type="entry name" value="Translation_prot_SH3-like_sf"/>
</dbReference>
<dbReference type="AlphaFoldDB" id="A0AAW7JP76"/>
<evidence type="ECO:0000256" key="2">
    <source>
        <dbReference type="ARBA" id="ARBA00023015"/>
    </source>
</evidence>
<dbReference type="InterPro" id="IPR047663">
    <property type="entry name" value="Transcription_antiterm_LoaP"/>
</dbReference>
<feature type="region of interest" description="Disordered" evidence="4">
    <location>
        <begin position="188"/>
        <end position="210"/>
    </location>
</feature>
<feature type="domain" description="NusG-like N-terminal" evidence="5">
    <location>
        <begin position="4"/>
        <end position="98"/>
    </location>
</feature>
<proteinExistence type="predicted"/>
<reference evidence="6" key="2">
    <citation type="submission" date="2023-08" db="EMBL/GenBank/DDBJ databases">
        <title>Identification and characterization of horizontal gene transfer across gut microbiota members of farm animals based on homology search.</title>
        <authorList>
            <person name="Schwarzerova J."/>
            <person name="Nykrynova M."/>
            <person name="Jureckova K."/>
            <person name="Cejkova D."/>
            <person name="Rychlik I."/>
        </authorList>
    </citation>
    <scope>NUCLEOTIDE SEQUENCE</scope>
    <source>
        <strain evidence="6">15_COKtk</strain>
    </source>
</reference>
<evidence type="ECO:0000259" key="5">
    <source>
        <dbReference type="Pfam" id="PF02357"/>
    </source>
</evidence>
<dbReference type="InterPro" id="IPR006645">
    <property type="entry name" value="NGN-like_dom"/>
</dbReference>
<keyword evidence="1" id="KW-0889">Transcription antitermination</keyword>
<sequence>MGMYVIQTINGQERHVKHLVERMVGAPSVEECFYPTYVVKKSYKREWRMVEKKLTPGYLFVVSQDIEHVAHALHEVPAFTRLLGTNGSFVPLNMDEVAWIDALTKVGHRVIDISQGIIEHDKVIVQSGPLAGLEGMIRKIDRHKRLATLEIHILGRTKSIRVGLEIVKKRCAFPSGAIRCSGWRPEAPFEKGRHRSSRIRDAATARRQRA</sequence>
<dbReference type="PANTHER" id="PTHR30265">
    <property type="entry name" value="RHO-INTERACTING TRANSCRIPTION TERMINATION FACTOR NUSG"/>
    <property type="match status" value="1"/>
</dbReference>
<protein>
    <submittedName>
        <fullName evidence="6">Antiterminator LoaP</fullName>
    </submittedName>
</protein>
<dbReference type="PANTHER" id="PTHR30265:SF4">
    <property type="entry name" value="KOW MOTIF FAMILY PROTEIN, EXPRESSED"/>
    <property type="match status" value="1"/>
</dbReference>
<dbReference type="InterPro" id="IPR014722">
    <property type="entry name" value="Rib_uL2_dom2"/>
</dbReference>
<name>A0AAW7JP76_9ACTN</name>
<dbReference type="EMBL" id="JAUEIR010000005">
    <property type="protein sequence ID" value="MDN0069344.1"/>
    <property type="molecule type" value="Genomic_DNA"/>
</dbReference>
<dbReference type="SUPFAM" id="SSF50104">
    <property type="entry name" value="Translation proteins SH3-like domain"/>
    <property type="match status" value="1"/>
</dbReference>
<gene>
    <name evidence="6" type="primary">loaP</name>
    <name evidence="6" type="ORF">QVN40_06450</name>
</gene>
<reference evidence="6" key="1">
    <citation type="submission" date="2023-06" db="EMBL/GenBank/DDBJ databases">
        <authorList>
            <person name="Zeman M."/>
            <person name="Kubasova T."/>
            <person name="Jahodarova E."/>
            <person name="Nykrynova M."/>
            <person name="Rychlik I."/>
        </authorList>
    </citation>
    <scope>NUCLEOTIDE SEQUENCE</scope>
    <source>
        <strain evidence="6">15_COKtk</strain>
    </source>
</reference>
<evidence type="ECO:0000313" key="7">
    <source>
        <dbReference type="Proteomes" id="UP001168505"/>
    </source>
</evidence>
<dbReference type="NCBIfam" id="NF033641">
    <property type="entry name" value="antiterm_LoaP"/>
    <property type="match status" value="1"/>
</dbReference>
<dbReference type="Gene3D" id="2.30.30.30">
    <property type="match status" value="1"/>
</dbReference>
<dbReference type="Pfam" id="PF02357">
    <property type="entry name" value="NusG"/>
    <property type="match status" value="1"/>
</dbReference>
<evidence type="ECO:0000256" key="3">
    <source>
        <dbReference type="ARBA" id="ARBA00023163"/>
    </source>
</evidence>
<evidence type="ECO:0000313" key="6">
    <source>
        <dbReference type="EMBL" id="MDN0069344.1"/>
    </source>
</evidence>
<keyword evidence="2" id="KW-0805">Transcription regulation</keyword>
<keyword evidence="3" id="KW-0804">Transcription</keyword>